<reference evidence="3 4" key="1">
    <citation type="submission" date="2015-04" db="EMBL/GenBank/DDBJ databases">
        <authorList>
            <person name="Syromyatnikov M.Y."/>
            <person name="Popov V.N."/>
        </authorList>
    </citation>
    <scope>NUCLEOTIDE SEQUENCE [LARGE SCALE GENOMIC DNA]</scope>
    <source>
        <strain evidence="3">WF-38-12</strain>
    </source>
</reference>
<keyword evidence="2" id="KW-1133">Transmembrane helix</keyword>
<evidence type="ECO:0000313" key="3">
    <source>
        <dbReference type="EMBL" id="CRG89274.1"/>
    </source>
</evidence>
<dbReference type="AlphaFoldDB" id="A0A0U1M193"/>
<feature type="region of interest" description="Disordered" evidence="1">
    <location>
        <begin position="150"/>
        <end position="177"/>
    </location>
</feature>
<sequence>MLPASIRQRLSRFNSPSQDSLDSTSHPVYSLVSASEPRMSLYGESTNSPSRPATADSRDSTPSASTQASGTSTPEIDRSAVVSPYEADSGLRWNRVVPAFNLLRNAGFEAQQPNSDTRLIRSLYINGLGYLLEALPSDLTSDEARSIQERLPQRIKPSNTAESCENSRLQNKSGRQDSPSYLHRIIASVIVYGFILLQFIVPYARALLQSAYRYERNHRITARVLTAALETADGIGKSANDVSSTLLTLSEGRLGAAIINLVAWLIEAVAGGVYDGVGEGLVVLGAIRPDTDLQRRRHASSWT</sequence>
<organism evidence="3 4">
    <name type="scientific">Talaromyces islandicus</name>
    <name type="common">Penicillium islandicum</name>
    <dbReference type="NCBI Taxonomy" id="28573"/>
    <lineage>
        <taxon>Eukaryota</taxon>
        <taxon>Fungi</taxon>
        <taxon>Dikarya</taxon>
        <taxon>Ascomycota</taxon>
        <taxon>Pezizomycotina</taxon>
        <taxon>Eurotiomycetes</taxon>
        <taxon>Eurotiomycetidae</taxon>
        <taxon>Eurotiales</taxon>
        <taxon>Trichocomaceae</taxon>
        <taxon>Talaromyces</taxon>
        <taxon>Talaromyces sect. Islandici</taxon>
    </lineage>
</organism>
<gene>
    <name evidence="3" type="ORF">PISL3812_06310</name>
</gene>
<protein>
    <submittedName>
        <fullName evidence="3">Uncharacterized protein</fullName>
    </submittedName>
</protein>
<dbReference type="OMA" id="CQMNDGM"/>
<name>A0A0U1M193_TALIS</name>
<dbReference type="OrthoDB" id="190201at2759"/>
<evidence type="ECO:0000256" key="1">
    <source>
        <dbReference type="SAM" id="MobiDB-lite"/>
    </source>
</evidence>
<feature type="compositionally biased region" description="Polar residues" evidence="1">
    <location>
        <begin position="60"/>
        <end position="74"/>
    </location>
</feature>
<feature type="transmembrane region" description="Helical" evidence="2">
    <location>
        <begin position="181"/>
        <end position="201"/>
    </location>
</feature>
<accession>A0A0U1M193</accession>
<keyword evidence="2" id="KW-0472">Membrane</keyword>
<evidence type="ECO:0000256" key="2">
    <source>
        <dbReference type="SAM" id="Phobius"/>
    </source>
</evidence>
<dbReference type="Proteomes" id="UP000054383">
    <property type="component" value="Unassembled WGS sequence"/>
</dbReference>
<keyword evidence="2" id="KW-0812">Transmembrane</keyword>
<evidence type="ECO:0000313" key="4">
    <source>
        <dbReference type="Proteomes" id="UP000054383"/>
    </source>
</evidence>
<feature type="compositionally biased region" description="Polar residues" evidence="1">
    <location>
        <begin position="11"/>
        <end position="27"/>
    </location>
</feature>
<feature type="region of interest" description="Disordered" evidence="1">
    <location>
        <begin position="1"/>
        <end position="81"/>
    </location>
</feature>
<dbReference type="EMBL" id="CVMT01000006">
    <property type="protein sequence ID" value="CRG89274.1"/>
    <property type="molecule type" value="Genomic_DNA"/>
</dbReference>
<proteinExistence type="predicted"/>
<feature type="compositionally biased region" description="Polar residues" evidence="1">
    <location>
        <begin position="156"/>
        <end position="177"/>
    </location>
</feature>
<keyword evidence="4" id="KW-1185">Reference proteome</keyword>